<evidence type="ECO:0000256" key="1">
    <source>
        <dbReference type="SAM" id="MobiDB-lite"/>
    </source>
</evidence>
<comment type="caution">
    <text evidence="2">The sequence shown here is derived from an EMBL/GenBank/DDBJ whole genome shotgun (WGS) entry which is preliminary data.</text>
</comment>
<sequence>MRDTDFKSLRREFLGAGLTGAMVGIAGCSDSVTIETEADEENPDEDGGNAETPDIDTASFTFEYDSETQQAAIEFTGGAQINAGNLQIRHKNGHETRWAELGSTTAGPDEDITVGSTAVLGPDILNWATPIQTDEQIRLVYVGKETPATLDRYSPPESTTTETTVPNSSEANLDQEEVDGENTSEANLDQEEVDGEEPEISEGSAAEWEYRAEGDANVDVVDTESLNLRVYKCNTAIASRELGETNGEIEIAFDYEVEAEQWFEQCKVIVIEDGEEIYDSFGESGSESIINHTSGGTETGSISETVSVDGDVDIEFRIEPSPYCNAGDHANTYFRVDNVQINESSGTDNPTAPSISAFSIANTGNRQLRVSFDSSKQLNTIEVLISGAESTTLTTGDFVRADNNSGSFTYEATYQASSNGTFTANLDEAVGENGLSTELSEPVSVTIEDSTSSEIEIESWQTDAEGDADVEIIDTTQMNLRVFKCNNATASTNIGETSGEIEIAFDYEVEAEQWFEQCKVIVIEDGEEIYDSFGESGSESIINHTSGGTETGSISETVSVDGDVDIEFRIEPSPYCNAGDHANTYFRVDNIRVVNTS</sequence>
<dbReference type="EMBL" id="SESI01000001">
    <property type="protein sequence ID" value="TQQ82076.1"/>
    <property type="molecule type" value="Genomic_DNA"/>
</dbReference>
<proteinExistence type="predicted"/>
<reference evidence="2 3" key="1">
    <citation type="submission" date="2019-02" db="EMBL/GenBank/DDBJ databases">
        <title>Halonotius sp. a new haloqrchaeon isolated from saline water.</title>
        <authorList>
            <person name="Duran-Viseras A."/>
            <person name="Sanchez-Porro C."/>
            <person name="Ventosa A."/>
        </authorList>
    </citation>
    <scope>NUCLEOTIDE SEQUENCE [LARGE SCALE GENOMIC DNA]</scope>
    <source>
        <strain evidence="2 3">F9-27</strain>
    </source>
</reference>
<feature type="region of interest" description="Disordered" evidence="1">
    <location>
        <begin position="35"/>
        <end position="55"/>
    </location>
</feature>
<dbReference type="AlphaFoldDB" id="A0A544QRK0"/>
<gene>
    <name evidence="2" type="ORF">EWF95_03815</name>
</gene>
<feature type="region of interest" description="Disordered" evidence="1">
    <location>
        <begin position="148"/>
        <end position="203"/>
    </location>
</feature>
<dbReference type="PROSITE" id="PS51257">
    <property type="entry name" value="PROKAR_LIPOPROTEIN"/>
    <property type="match status" value="1"/>
</dbReference>
<feature type="compositionally biased region" description="Low complexity" evidence="1">
    <location>
        <begin position="155"/>
        <end position="170"/>
    </location>
</feature>
<organism evidence="2 3">
    <name type="scientific">Halonotius roseus</name>
    <dbReference type="NCBI Taxonomy" id="2511997"/>
    <lineage>
        <taxon>Archaea</taxon>
        <taxon>Methanobacteriati</taxon>
        <taxon>Methanobacteriota</taxon>
        <taxon>Stenosarchaea group</taxon>
        <taxon>Halobacteria</taxon>
        <taxon>Halobacteriales</taxon>
        <taxon>Haloferacaceae</taxon>
        <taxon>Halonotius</taxon>
    </lineage>
</organism>
<feature type="compositionally biased region" description="Acidic residues" evidence="1">
    <location>
        <begin position="36"/>
        <end position="48"/>
    </location>
</feature>
<evidence type="ECO:0000313" key="3">
    <source>
        <dbReference type="Proteomes" id="UP000315385"/>
    </source>
</evidence>
<protein>
    <submittedName>
        <fullName evidence="2">Uncharacterized protein</fullName>
    </submittedName>
</protein>
<keyword evidence="3" id="KW-1185">Reference proteome</keyword>
<evidence type="ECO:0000313" key="2">
    <source>
        <dbReference type="EMBL" id="TQQ82076.1"/>
    </source>
</evidence>
<accession>A0A544QRK0</accession>
<dbReference type="RefSeq" id="WP_142442728.1">
    <property type="nucleotide sequence ID" value="NZ_SESI01000001.1"/>
</dbReference>
<name>A0A544QRK0_9EURY</name>
<feature type="compositionally biased region" description="Acidic residues" evidence="1">
    <location>
        <begin position="173"/>
        <end position="200"/>
    </location>
</feature>
<dbReference type="Proteomes" id="UP000315385">
    <property type="component" value="Unassembled WGS sequence"/>
</dbReference>
<dbReference type="OrthoDB" id="253253at2157"/>